<feature type="compositionally biased region" description="Polar residues" evidence="6">
    <location>
        <begin position="181"/>
        <end position="201"/>
    </location>
</feature>
<feature type="compositionally biased region" description="Polar residues" evidence="6">
    <location>
        <begin position="457"/>
        <end position="467"/>
    </location>
</feature>
<comment type="similarity">
    <text evidence="2">Belongs to the TPX2 family.</text>
</comment>
<feature type="compositionally biased region" description="Polar residues" evidence="6">
    <location>
        <begin position="436"/>
        <end position="450"/>
    </location>
</feature>
<keyword evidence="5" id="KW-0206">Cytoskeleton</keyword>
<feature type="compositionally biased region" description="Low complexity" evidence="6">
    <location>
        <begin position="73"/>
        <end position="89"/>
    </location>
</feature>
<feature type="compositionally biased region" description="Polar residues" evidence="6">
    <location>
        <begin position="372"/>
        <end position="382"/>
    </location>
</feature>
<name>A0AAD8J792_9APIA</name>
<evidence type="ECO:0000313" key="8">
    <source>
        <dbReference type="EMBL" id="KAK1397242.1"/>
    </source>
</evidence>
<comment type="subcellular location">
    <subcellularLocation>
        <location evidence="1">Cytoplasm</location>
        <location evidence="1">Cytoskeleton</location>
    </subcellularLocation>
</comment>
<feature type="domain" description="TPX2 C-terminal" evidence="7">
    <location>
        <begin position="254"/>
        <end position="324"/>
    </location>
</feature>
<evidence type="ECO:0000256" key="5">
    <source>
        <dbReference type="ARBA" id="ARBA00023212"/>
    </source>
</evidence>
<dbReference type="GO" id="GO:0005874">
    <property type="term" value="C:microtubule"/>
    <property type="evidence" value="ECO:0007669"/>
    <property type="project" value="UniProtKB-KW"/>
</dbReference>
<evidence type="ECO:0000313" key="9">
    <source>
        <dbReference type="Proteomes" id="UP001237642"/>
    </source>
</evidence>
<feature type="region of interest" description="Disordered" evidence="6">
    <location>
        <begin position="58"/>
        <end position="260"/>
    </location>
</feature>
<evidence type="ECO:0000256" key="6">
    <source>
        <dbReference type="SAM" id="MobiDB-lite"/>
    </source>
</evidence>
<keyword evidence="3" id="KW-0963">Cytoplasm</keyword>
<dbReference type="GO" id="GO:0008017">
    <property type="term" value="F:microtubule binding"/>
    <property type="evidence" value="ECO:0007669"/>
    <property type="project" value="InterPro"/>
</dbReference>
<reference evidence="8" key="1">
    <citation type="submission" date="2023-02" db="EMBL/GenBank/DDBJ databases">
        <title>Genome of toxic invasive species Heracleum sosnowskyi carries increased number of genes despite the absence of recent whole-genome duplications.</title>
        <authorList>
            <person name="Schelkunov M."/>
            <person name="Shtratnikova V."/>
            <person name="Makarenko M."/>
            <person name="Klepikova A."/>
            <person name="Omelchenko D."/>
            <person name="Novikova G."/>
            <person name="Obukhova E."/>
            <person name="Bogdanov V."/>
            <person name="Penin A."/>
            <person name="Logacheva M."/>
        </authorList>
    </citation>
    <scope>NUCLEOTIDE SEQUENCE</scope>
    <source>
        <strain evidence="8">Hsosn_3</strain>
        <tissue evidence="8">Leaf</tissue>
    </source>
</reference>
<comment type="caution">
    <text evidence="8">The sequence shown here is derived from an EMBL/GenBank/DDBJ whole genome shotgun (WGS) entry which is preliminary data.</text>
</comment>
<gene>
    <name evidence="8" type="ORF">POM88_007105</name>
</gene>
<dbReference type="PANTHER" id="PTHR31358">
    <property type="entry name" value="PROTEIN WVD2-LIKE 4"/>
    <property type="match status" value="1"/>
</dbReference>
<evidence type="ECO:0000259" key="7">
    <source>
        <dbReference type="Pfam" id="PF06886"/>
    </source>
</evidence>
<evidence type="ECO:0000256" key="4">
    <source>
        <dbReference type="ARBA" id="ARBA00022701"/>
    </source>
</evidence>
<evidence type="ECO:0000256" key="1">
    <source>
        <dbReference type="ARBA" id="ARBA00004245"/>
    </source>
</evidence>
<feature type="compositionally biased region" description="Basic and acidic residues" evidence="6">
    <location>
        <begin position="280"/>
        <end position="299"/>
    </location>
</feature>
<feature type="compositionally biased region" description="Polar residues" evidence="6">
    <location>
        <begin position="141"/>
        <end position="167"/>
    </location>
</feature>
<dbReference type="EMBL" id="JAUIZM010000002">
    <property type="protein sequence ID" value="KAK1397242.1"/>
    <property type="molecule type" value="Genomic_DNA"/>
</dbReference>
<keyword evidence="9" id="KW-1185">Reference proteome</keyword>
<evidence type="ECO:0000256" key="2">
    <source>
        <dbReference type="ARBA" id="ARBA00005885"/>
    </source>
</evidence>
<keyword evidence="4" id="KW-0493">Microtubule</keyword>
<dbReference type="PANTHER" id="PTHR31358:SF30">
    <property type="entry name" value="PROTEIN WVD2-LIKE 4"/>
    <property type="match status" value="1"/>
</dbReference>
<dbReference type="InterPro" id="IPR044833">
    <property type="entry name" value="WDL5/6"/>
</dbReference>
<proteinExistence type="inferred from homology"/>
<sequence>MESGVGVGSKVESAIVEETNVEETSVVVKEEEDGGEICSGEGVYKNETNVEQIISVLGKEVESSKTLPESKMSKGSKSSANNSSKTNVKGLTEPIRKGKPSLTQSQSFPAKGLRKEGMSNSTDSYSVRSNAKVPKTKVSKVETTLSNGIVSSVSRMNPASRRASTGVNAKEAKPHGGVASSRRSTLASLPNQARKIVSSNGAPRCPPSEGFLPVDQQPKPTKTGLLSTEDDDARSTTSSNLTPRGTSRSSASGFSFRLEERAEKRREFYSKIEEKIHAKEVEKSNLQEKSKESQEAEIKRLRKSLTFKATPMPTFYKEPPPKVELKKMPTTRAKSPKLGRNKSITGGLINSIEGGGSGPSPHVNREQDRSTKIANNDNNVSASKKPLRKSLSILHRRDSAVSKGEGMPVRLRQEPAEAKGRDERDQAGDLKESEQQHSNSTGNADLTNAGSDHHAVQDNNTFVNSLNPEIPVQAEMIVGG</sequence>
<dbReference type="Pfam" id="PF06886">
    <property type="entry name" value="TPX2"/>
    <property type="match status" value="1"/>
</dbReference>
<feature type="region of interest" description="Disordered" evidence="6">
    <location>
        <begin position="280"/>
        <end position="469"/>
    </location>
</feature>
<dbReference type="AlphaFoldDB" id="A0AAD8J792"/>
<feature type="region of interest" description="Disordered" evidence="6">
    <location>
        <begin position="1"/>
        <end position="42"/>
    </location>
</feature>
<reference evidence="8" key="2">
    <citation type="submission" date="2023-05" db="EMBL/GenBank/DDBJ databases">
        <authorList>
            <person name="Schelkunov M.I."/>
        </authorList>
    </citation>
    <scope>NUCLEOTIDE SEQUENCE</scope>
    <source>
        <strain evidence="8">Hsosn_3</strain>
        <tissue evidence="8">Leaf</tissue>
    </source>
</reference>
<dbReference type="InterPro" id="IPR027329">
    <property type="entry name" value="TPX2_C"/>
</dbReference>
<feature type="compositionally biased region" description="Polar residues" evidence="6">
    <location>
        <begin position="235"/>
        <end position="253"/>
    </location>
</feature>
<evidence type="ECO:0000256" key="3">
    <source>
        <dbReference type="ARBA" id="ARBA00022490"/>
    </source>
</evidence>
<dbReference type="Proteomes" id="UP001237642">
    <property type="component" value="Unassembled WGS sequence"/>
</dbReference>
<protein>
    <submittedName>
        <fullName evidence="8">TPX2 domain-containing protein</fullName>
    </submittedName>
</protein>
<organism evidence="8 9">
    <name type="scientific">Heracleum sosnowskyi</name>
    <dbReference type="NCBI Taxonomy" id="360622"/>
    <lineage>
        <taxon>Eukaryota</taxon>
        <taxon>Viridiplantae</taxon>
        <taxon>Streptophyta</taxon>
        <taxon>Embryophyta</taxon>
        <taxon>Tracheophyta</taxon>
        <taxon>Spermatophyta</taxon>
        <taxon>Magnoliopsida</taxon>
        <taxon>eudicotyledons</taxon>
        <taxon>Gunneridae</taxon>
        <taxon>Pentapetalae</taxon>
        <taxon>asterids</taxon>
        <taxon>campanulids</taxon>
        <taxon>Apiales</taxon>
        <taxon>Apiaceae</taxon>
        <taxon>Apioideae</taxon>
        <taxon>apioid superclade</taxon>
        <taxon>Tordylieae</taxon>
        <taxon>Tordyliinae</taxon>
        <taxon>Heracleum</taxon>
    </lineage>
</organism>
<feature type="compositionally biased region" description="Low complexity" evidence="6">
    <location>
        <begin position="16"/>
        <end position="27"/>
    </location>
</feature>
<feature type="compositionally biased region" description="Polar residues" evidence="6">
    <location>
        <begin position="118"/>
        <end position="129"/>
    </location>
</feature>
<feature type="compositionally biased region" description="Basic and acidic residues" evidence="6">
    <location>
        <begin position="411"/>
        <end position="435"/>
    </location>
</feature>
<accession>A0AAD8J792</accession>